<reference evidence="1 2" key="1">
    <citation type="submission" date="2023-08" db="EMBL/GenBank/DDBJ databases">
        <authorList>
            <person name="Folkvardsen B D."/>
            <person name="Norman A."/>
        </authorList>
    </citation>
    <scope>NUCLEOTIDE SEQUENCE [LARGE SCALE GENOMIC DNA]</scope>
    <source>
        <strain evidence="1 2">Mu0050</strain>
    </source>
</reference>
<dbReference type="SUPFAM" id="SSF49464">
    <property type="entry name" value="Carboxypeptidase regulatory domain-like"/>
    <property type="match status" value="1"/>
</dbReference>
<evidence type="ECO:0000313" key="1">
    <source>
        <dbReference type="EMBL" id="CAJ1578772.1"/>
    </source>
</evidence>
<name>A0ABM9M888_9MYCO</name>
<dbReference type="EMBL" id="OY726395">
    <property type="protein sequence ID" value="CAJ1578772.1"/>
    <property type="molecule type" value="Genomic_DNA"/>
</dbReference>
<protein>
    <recommendedName>
        <fullName evidence="3">DUF1416 domain-containing protein</fullName>
    </recommendedName>
</protein>
<dbReference type="InterPro" id="IPR008969">
    <property type="entry name" value="CarboxyPept-like_regulatory"/>
</dbReference>
<sequence length="79" mass="8340">MTLRFEDPDGRALVDATVGIRSAPVEVHDITVNTDGAGRVQFDLAEPGHYEFFVVAEGVARTVGADLGPDADGSTLVVR</sequence>
<proteinExistence type="predicted"/>
<dbReference type="Proteomes" id="UP001190466">
    <property type="component" value="Chromosome"/>
</dbReference>
<organism evidence="1 2">
    <name type="scientific">[Mycobacterium] wendilense</name>
    <dbReference type="NCBI Taxonomy" id="3064284"/>
    <lineage>
        <taxon>Bacteria</taxon>
        <taxon>Bacillati</taxon>
        <taxon>Actinomycetota</taxon>
        <taxon>Actinomycetes</taxon>
        <taxon>Mycobacteriales</taxon>
        <taxon>Mycobacteriaceae</taxon>
        <taxon>Mycolicibacter</taxon>
    </lineage>
</organism>
<gene>
    <name evidence="1" type="ORF">MU0050_000192</name>
</gene>
<keyword evidence="2" id="KW-1185">Reference proteome</keyword>
<dbReference type="RefSeq" id="WP_316513706.1">
    <property type="nucleotide sequence ID" value="NZ_OY726395.1"/>
</dbReference>
<accession>A0ABM9M888</accession>
<evidence type="ECO:0008006" key="3">
    <source>
        <dbReference type="Google" id="ProtNLM"/>
    </source>
</evidence>
<evidence type="ECO:0000313" key="2">
    <source>
        <dbReference type="Proteomes" id="UP001190466"/>
    </source>
</evidence>